<protein>
    <submittedName>
        <fullName evidence="2">Uncharacterized protein</fullName>
    </submittedName>
</protein>
<name>A0A9N7VG58_PLEPL</name>
<comment type="caution">
    <text evidence="2">The sequence shown here is derived from an EMBL/GenBank/DDBJ whole genome shotgun (WGS) entry which is preliminary data.</text>
</comment>
<keyword evidence="3" id="KW-1185">Reference proteome</keyword>
<dbReference type="EMBL" id="CADEAL010003958">
    <property type="protein sequence ID" value="CAB1447743.1"/>
    <property type="molecule type" value="Genomic_DNA"/>
</dbReference>
<evidence type="ECO:0000256" key="1">
    <source>
        <dbReference type="SAM" id="MobiDB-lite"/>
    </source>
</evidence>
<reference evidence="2" key="1">
    <citation type="submission" date="2020-03" db="EMBL/GenBank/DDBJ databases">
        <authorList>
            <person name="Weist P."/>
        </authorList>
    </citation>
    <scope>NUCLEOTIDE SEQUENCE</scope>
</reference>
<gene>
    <name evidence="2" type="ORF">PLEPLA_LOCUS35420</name>
</gene>
<evidence type="ECO:0000313" key="2">
    <source>
        <dbReference type="EMBL" id="CAB1447743.1"/>
    </source>
</evidence>
<dbReference type="Proteomes" id="UP001153269">
    <property type="component" value="Unassembled WGS sequence"/>
</dbReference>
<proteinExistence type="predicted"/>
<feature type="region of interest" description="Disordered" evidence="1">
    <location>
        <begin position="1"/>
        <end position="39"/>
    </location>
</feature>
<sequence>MYAAIRRNLKPVRTERADQTSENRAPPNGGSRGGSGQTCGPLVIHRLLLRGGIYKRGADTNCPRTSERTTINLSKPPSARGALLCADICPASVQHEEEDACGKPSSRIDTT</sequence>
<accession>A0A9N7VG58</accession>
<dbReference type="AlphaFoldDB" id="A0A9N7VG58"/>
<organism evidence="2 3">
    <name type="scientific">Pleuronectes platessa</name>
    <name type="common">European plaice</name>
    <dbReference type="NCBI Taxonomy" id="8262"/>
    <lineage>
        <taxon>Eukaryota</taxon>
        <taxon>Metazoa</taxon>
        <taxon>Chordata</taxon>
        <taxon>Craniata</taxon>
        <taxon>Vertebrata</taxon>
        <taxon>Euteleostomi</taxon>
        <taxon>Actinopterygii</taxon>
        <taxon>Neopterygii</taxon>
        <taxon>Teleostei</taxon>
        <taxon>Neoteleostei</taxon>
        <taxon>Acanthomorphata</taxon>
        <taxon>Carangaria</taxon>
        <taxon>Pleuronectiformes</taxon>
        <taxon>Pleuronectoidei</taxon>
        <taxon>Pleuronectidae</taxon>
        <taxon>Pleuronectes</taxon>
    </lineage>
</organism>
<evidence type="ECO:0000313" key="3">
    <source>
        <dbReference type="Proteomes" id="UP001153269"/>
    </source>
</evidence>
<feature type="compositionally biased region" description="Basic and acidic residues" evidence="1">
    <location>
        <begin position="12"/>
        <end position="21"/>
    </location>
</feature>